<proteinExistence type="predicted"/>
<dbReference type="AlphaFoldDB" id="A0AAN1UTJ6"/>
<dbReference type="EMBL" id="CP030139">
    <property type="protein sequence ID" value="AZB71583.2"/>
    <property type="molecule type" value="Genomic_DNA"/>
</dbReference>
<organism evidence="2 3">
    <name type="scientific">Synechococcus elongatus PCC 11801</name>
    <dbReference type="NCBI Taxonomy" id="2219813"/>
    <lineage>
        <taxon>Bacteria</taxon>
        <taxon>Bacillati</taxon>
        <taxon>Cyanobacteriota</taxon>
        <taxon>Cyanophyceae</taxon>
        <taxon>Synechococcales</taxon>
        <taxon>Synechococcaceae</taxon>
        <taxon>Synechococcus</taxon>
    </lineage>
</organism>
<sequence length="111" mass="12728">MSVTSSLPPAQLDELRDILMQRQTLFDPLPSLTPKQRQRLTKQGSKSQGFVTYTATLLQTNPTWLLSSLNTSRFLADYVISDRILEQRNQIAPTQRSPQRPLPSSQRQHHE</sequence>
<name>A0AAN1UTJ6_SYNEL</name>
<feature type="region of interest" description="Disordered" evidence="1">
    <location>
        <begin position="26"/>
        <end position="46"/>
    </location>
</feature>
<feature type="region of interest" description="Disordered" evidence="1">
    <location>
        <begin position="88"/>
        <end position="111"/>
    </location>
</feature>
<dbReference type="RefSeq" id="WP_208675007.1">
    <property type="nucleotide sequence ID" value="NZ_CP030139.2"/>
</dbReference>
<dbReference type="Proteomes" id="UP000267249">
    <property type="component" value="Chromosome"/>
</dbReference>
<gene>
    <name evidence="2" type="ORF">DOP62_01540</name>
</gene>
<protein>
    <submittedName>
        <fullName evidence="2">Uncharacterized protein</fullName>
    </submittedName>
</protein>
<accession>A0AAN1UTJ6</accession>
<evidence type="ECO:0000313" key="2">
    <source>
        <dbReference type="EMBL" id="AZB71583.2"/>
    </source>
</evidence>
<evidence type="ECO:0000256" key="1">
    <source>
        <dbReference type="SAM" id="MobiDB-lite"/>
    </source>
</evidence>
<evidence type="ECO:0000313" key="3">
    <source>
        <dbReference type="Proteomes" id="UP000267249"/>
    </source>
</evidence>
<reference evidence="2 3" key="1">
    <citation type="journal article" date="2018" name="Sci. Rep.">
        <title>Genome Features and Biochemical Characteristics of a Robust, Fast Growing and Naturally Transformable Cyanobacterium Synechococcus elongatus PCC 11801 Isolated from India.</title>
        <authorList>
            <person name="Jaiswal D."/>
            <person name="Sengupta A."/>
            <person name="Sohoni S."/>
            <person name="Sengupta S."/>
            <person name="Phadnavis A.G."/>
            <person name="Pakrasi H.B."/>
            <person name="Wangikar P.P."/>
        </authorList>
    </citation>
    <scope>NUCLEOTIDE SEQUENCE [LARGE SCALE GENOMIC DNA]</scope>
    <source>
        <strain evidence="2 3">PCC 11801</strain>
    </source>
</reference>